<dbReference type="InterPro" id="IPR020904">
    <property type="entry name" value="Sc_DH/Rdtase_CS"/>
</dbReference>
<dbReference type="EMBL" id="KZ819635">
    <property type="protein sequence ID" value="PWN91875.1"/>
    <property type="molecule type" value="Genomic_DNA"/>
</dbReference>
<protein>
    <submittedName>
        <fullName evidence="6">NAD(P)-binding protein</fullName>
    </submittedName>
</protein>
<keyword evidence="3" id="KW-0560">Oxidoreductase</keyword>
<reference evidence="6 7" key="1">
    <citation type="journal article" date="2018" name="Mol. Biol. Evol.">
        <title>Broad Genomic Sampling Reveals a Smut Pathogenic Ancestry of the Fungal Clade Ustilaginomycotina.</title>
        <authorList>
            <person name="Kijpornyongpan T."/>
            <person name="Mondo S.J."/>
            <person name="Barry K."/>
            <person name="Sandor L."/>
            <person name="Lee J."/>
            <person name="Lipzen A."/>
            <person name="Pangilinan J."/>
            <person name="LaButti K."/>
            <person name="Hainaut M."/>
            <person name="Henrissat B."/>
            <person name="Grigoriev I.V."/>
            <person name="Spatafora J.W."/>
            <person name="Aime M.C."/>
        </authorList>
    </citation>
    <scope>NUCLEOTIDE SEQUENCE [LARGE SCALE GENOMIC DNA]</scope>
    <source>
        <strain evidence="6 7">MCA 4198</strain>
    </source>
</reference>
<dbReference type="GO" id="GO:0016491">
    <property type="term" value="F:oxidoreductase activity"/>
    <property type="evidence" value="ECO:0007669"/>
    <property type="project" value="UniProtKB-KW"/>
</dbReference>
<dbReference type="InParanoid" id="A0A316YVT4"/>
<evidence type="ECO:0000313" key="7">
    <source>
        <dbReference type="Proteomes" id="UP000245768"/>
    </source>
</evidence>
<dbReference type="GO" id="GO:0016020">
    <property type="term" value="C:membrane"/>
    <property type="evidence" value="ECO:0007669"/>
    <property type="project" value="TreeGrafter"/>
</dbReference>
<dbReference type="RefSeq" id="XP_025379073.1">
    <property type="nucleotide sequence ID" value="XM_025521170.1"/>
</dbReference>
<evidence type="ECO:0000256" key="2">
    <source>
        <dbReference type="ARBA" id="ARBA00022857"/>
    </source>
</evidence>
<dbReference type="InterPro" id="IPR002347">
    <property type="entry name" value="SDR_fam"/>
</dbReference>
<dbReference type="Gene3D" id="3.40.50.720">
    <property type="entry name" value="NAD(P)-binding Rossmann-like Domain"/>
    <property type="match status" value="1"/>
</dbReference>
<name>A0A316YVT4_9BASI</name>
<dbReference type="PANTHER" id="PTHR44196">
    <property type="entry name" value="DEHYDROGENASE/REDUCTASE SDR FAMILY MEMBER 7B"/>
    <property type="match status" value="1"/>
</dbReference>
<dbReference type="STRING" id="215250.A0A316YVT4"/>
<accession>A0A316YVT4</accession>
<gene>
    <name evidence="6" type="ORF">FA10DRAFT_265705</name>
</gene>
<evidence type="ECO:0000256" key="3">
    <source>
        <dbReference type="ARBA" id="ARBA00023002"/>
    </source>
</evidence>
<keyword evidence="7" id="KW-1185">Reference proteome</keyword>
<feature type="region of interest" description="Disordered" evidence="5">
    <location>
        <begin position="249"/>
        <end position="272"/>
    </location>
</feature>
<evidence type="ECO:0000313" key="6">
    <source>
        <dbReference type="EMBL" id="PWN91875.1"/>
    </source>
</evidence>
<evidence type="ECO:0000256" key="1">
    <source>
        <dbReference type="ARBA" id="ARBA00006484"/>
    </source>
</evidence>
<dbReference type="PROSITE" id="PS00061">
    <property type="entry name" value="ADH_SHORT"/>
    <property type="match status" value="1"/>
</dbReference>
<dbReference type="PANTHER" id="PTHR44196:SF1">
    <property type="entry name" value="DEHYDROGENASE_REDUCTASE SDR FAMILY MEMBER 7B"/>
    <property type="match status" value="1"/>
</dbReference>
<comment type="function">
    <text evidence="4">Putative oxidoreductase.</text>
</comment>
<dbReference type="Pfam" id="PF00106">
    <property type="entry name" value="adh_short"/>
    <property type="match status" value="1"/>
</dbReference>
<evidence type="ECO:0000256" key="5">
    <source>
        <dbReference type="SAM" id="MobiDB-lite"/>
    </source>
</evidence>
<organism evidence="6 7">
    <name type="scientific">Acaromyces ingoldii</name>
    <dbReference type="NCBI Taxonomy" id="215250"/>
    <lineage>
        <taxon>Eukaryota</taxon>
        <taxon>Fungi</taxon>
        <taxon>Dikarya</taxon>
        <taxon>Basidiomycota</taxon>
        <taxon>Ustilaginomycotina</taxon>
        <taxon>Exobasidiomycetes</taxon>
        <taxon>Exobasidiales</taxon>
        <taxon>Cryptobasidiaceae</taxon>
        <taxon>Acaromyces</taxon>
    </lineage>
</organism>
<evidence type="ECO:0000256" key="4">
    <source>
        <dbReference type="ARBA" id="ARBA00037096"/>
    </source>
</evidence>
<sequence length="272" mass="29862">MAPKILDFGCAVITGGSGGLGYAMAEYFIKTGKQVIIIGRTEAKLKDASEKLGNGTKFYTLDTGDTKATETVSKTIISEHPEVDCLILNAGVQTPLDVNSLDLAKVDAEINSNIRGPVHMATHFLDHLKSKPMGVIMNVSSVLGFSPYSIINPVYNGTKAFVHFWSLAQRTQLKHTNIRVVEIVPPSVGTDLHRDRVNPDDNKKHKGASKSLTVEEFMADFQRDLEQDKDLVTAGSGYELTQRWADTLGKEHKASDEAYKPEAAEPYRAKKK</sequence>
<dbReference type="GeneID" id="37043086"/>
<dbReference type="Proteomes" id="UP000245768">
    <property type="component" value="Unassembled WGS sequence"/>
</dbReference>
<dbReference type="SUPFAM" id="SSF51735">
    <property type="entry name" value="NAD(P)-binding Rossmann-fold domains"/>
    <property type="match status" value="1"/>
</dbReference>
<dbReference type="OrthoDB" id="37659at2759"/>
<dbReference type="AlphaFoldDB" id="A0A316YVT4"/>
<comment type="similarity">
    <text evidence="1">Belongs to the short-chain dehydrogenases/reductases (SDR) family.</text>
</comment>
<dbReference type="PRINTS" id="PR00081">
    <property type="entry name" value="GDHRDH"/>
</dbReference>
<keyword evidence="2" id="KW-0521">NADP</keyword>
<proteinExistence type="inferred from homology"/>
<dbReference type="InterPro" id="IPR036291">
    <property type="entry name" value="NAD(P)-bd_dom_sf"/>
</dbReference>